<evidence type="ECO:0000313" key="2">
    <source>
        <dbReference type="EMBL" id="QHT08355.1"/>
    </source>
</evidence>
<feature type="region of interest" description="Disordered" evidence="1">
    <location>
        <begin position="279"/>
        <end position="309"/>
    </location>
</feature>
<dbReference type="EMBL" id="MN739494">
    <property type="protein sequence ID" value="QHT08355.1"/>
    <property type="molecule type" value="Genomic_DNA"/>
</dbReference>
<organism evidence="2">
    <name type="scientific">viral metagenome</name>
    <dbReference type="NCBI Taxonomy" id="1070528"/>
    <lineage>
        <taxon>unclassified sequences</taxon>
        <taxon>metagenomes</taxon>
        <taxon>organismal metagenomes</taxon>
    </lineage>
</organism>
<proteinExistence type="predicted"/>
<dbReference type="AlphaFoldDB" id="A0A6C0CY08"/>
<protein>
    <submittedName>
        <fullName evidence="2">Uncharacterized protein</fullName>
    </submittedName>
</protein>
<sequence>MDENELVDENKSNDDKTKYLEGLDKYYEMKDQYETSINNEKKKIIAIPNLSWKEKRLKYSELRPKCINCGRPVGSVFTSKENEDFERILSAVCGDKENPCPFNIKINLAETNDLRELIKEDEENLMEYKKSIILDKNDFLFGYITSEEAVKKFEEIREKVITATENTQYFLTLFNVTTDSTTKKEMLNKTQTELYTNIENIQKMMSEYEKTNNKQFVTDAVDVYIDDMIPRLKKLMNLKYAKSYVDYEDDGTYKLVQLPYSVEQLEFVLGDQKVEKMQLGLKEPKEKKTKEKSKSDTTETTEYDEEGNKKYKYKEEMRIGE</sequence>
<accession>A0A6C0CY08</accession>
<name>A0A6C0CY08_9ZZZZ</name>
<feature type="compositionally biased region" description="Basic and acidic residues" evidence="1">
    <location>
        <begin position="279"/>
        <end position="297"/>
    </location>
</feature>
<evidence type="ECO:0000256" key="1">
    <source>
        <dbReference type="SAM" id="MobiDB-lite"/>
    </source>
</evidence>
<reference evidence="2" key="1">
    <citation type="journal article" date="2020" name="Nature">
        <title>Giant virus diversity and host interactions through global metagenomics.</title>
        <authorList>
            <person name="Schulz F."/>
            <person name="Roux S."/>
            <person name="Paez-Espino D."/>
            <person name="Jungbluth S."/>
            <person name="Walsh D.A."/>
            <person name="Denef V.J."/>
            <person name="McMahon K.D."/>
            <person name="Konstantinidis K.T."/>
            <person name="Eloe-Fadrosh E.A."/>
            <person name="Kyrpides N.C."/>
            <person name="Woyke T."/>
        </authorList>
    </citation>
    <scope>NUCLEOTIDE SEQUENCE</scope>
    <source>
        <strain evidence="2">GVMAG-M-3300022752-66</strain>
    </source>
</reference>